<feature type="compositionally biased region" description="Basic residues" evidence="6">
    <location>
        <begin position="288"/>
        <end position="304"/>
    </location>
</feature>
<dbReference type="EMBL" id="BHXC01000007">
    <property type="protein sequence ID" value="GCB93147.1"/>
    <property type="molecule type" value="Genomic_DNA"/>
</dbReference>
<name>A0A401R693_STRNR</name>
<evidence type="ECO:0000256" key="6">
    <source>
        <dbReference type="SAM" id="MobiDB-lite"/>
    </source>
</evidence>
<dbReference type="PANTHER" id="PTHR43133">
    <property type="entry name" value="RNA POLYMERASE ECF-TYPE SIGMA FACTO"/>
    <property type="match status" value="1"/>
</dbReference>
<dbReference type="RefSeq" id="WP_016570513.1">
    <property type="nucleotide sequence ID" value="NZ_BHXC01000007.1"/>
</dbReference>
<dbReference type="PANTHER" id="PTHR43133:SF8">
    <property type="entry name" value="RNA POLYMERASE SIGMA FACTOR HI_1459-RELATED"/>
    <property type="match status" value="1"/>
</dbReference>
<comment type="similarity">
    <text evidence="1">Belongs to the sigma-70 factor family. ECF subfamily.</text>
</comment>
<keyword evidence="4" id="KW-0238">DNA-binding</keyword>
<dbReference type="SUPFAM" id="SSF88946">
    <property type="entry name" value="Sigma2 domain of RNA polymerase sigma factors"/>
    <property type="match status" value="1"/>
</dbReference>
<feature type="region of interest" description="Disordered" evidence="6">
    <location>
        <begin position="103"/>
        <end position="122"/>
    </location>
</feature>
<evidence type="ECO:0000256" key="5">
    <source>
        <dbReference type="ARBA" id="ARBA00023163"/>
    </source>
</evidence>
<dbReference type="GO" id="GO:0003677">
    <property type="term" value="F:DNA binding"/>
    <property type="evidence" value="ECO:0007669"/>
    <property type="project" value="UniProtKB-KW"/>
</dbReference>
<accession>A0A401R693</accession>
<evidence type="ECO:0000256" key="3">
    <source>
        <dbReference type="ARBA" id="ARBA00023082"/>
    </source>
</evidence>
<feature type="compositionally biased region" description="Basic and acidic residues" evidence="6">
    <location>
        <begin position="1"/>
        <end position="11"/>
    </location>
</feature>
<dbReference type="InterPro" id="IPR036388">
    <property type="entry name" value="WH-like_DNA-bd_sf"/>
</dbReference>
<keyword evidence="3" id="KW-0731">Sigma factor</keyword>
<dbReference type="GO" id="GO:0006352">
    <property type="term" value="P:DNA-templated transcription initiation"/>
    <property type="evidence" value="ECO:0007669"/>
    <property type="project" value="InterPro"/>
</dbReference>
<dbReference type="InterPro" id="IPR013325">
    <property type="entry name" value="RNA_pol_sigma_r2"/>
</dbReference>
<feature type="compositionally biased region" description="Low complexity" evidence="6">
    <location>
        <begin position="305"/>
        <end position="319"/>
    </location>
</feature>
<proteinExistence type="inferred from homology"/>
<evidence type="ECO:0000256" key="1">
    <source>
        <dbReference type="ARBA" id="ARBA00010641"/>
    </source>
</evidence>
<gene>
    <name evidence="7" type="ORF">SALB_05926</name>
</gene>
<organism evidence="7 8">
    <name type="scientific">Streptomyces noursei</name>
    <name type="common">Streptomyces albulus</name>
    <dbReference type="NCBI Taxonomy" id="1971"/>
    <lineage>
        <taxon>Bacteria</taxon>
        <taxon>Bacillati</taxon>
        <taxon>Actinomycetota</taxon>
        <taxon>Actinomycetes</taxon>
        <taxon>Kitasatosporales</taxon>
        <taxon>Streptomycetaceae</taxon>
        <taxon>Streptomyces</taxon>
    </lineage>
</organism>
<dbReference type="Proteomes" id="UP000288351">
    <property type="component" value="Unassembled WGS sequence"/>
</dbReference>
<keyword evidence="2" id="KW-0805">Transcription regulation</keyword>
<keyword evidence="5" id="KW-0804">Transcription</keyword>
<reference evidence="7 8" key="1">
    <citation type="journal article" date="2019" name="Microbiol. Resour. Announc.">
        <title>Draft Genome Sequence of the Most Traditional epsilon-Poly-l-Lysine Producer, Streptomyces albulus NBRC14147.</title>
        <authorList>
            <person name="Yamanaka K."/>
            <person name="Hamano Y."/>
        </authorList>
    </citation>
    <scope>NUCLEOTIDE SEQUENCE [LARGE SCALE GENOMIC DNA]</scope>
    <source>
        <strain evidence="7 8">NBRC 14147</strain>
    </source>
</reference>
<dbReference type="SUPFAM" id="SSF88659">
    <property type="entry name" value="Sigma3 and sigma4 domains of RNA polymerase sigma factors"/>
    <property type="match status" value="1"/>
</dbReference>
<feature type="compositionally biased region" description="Low complexity" evidence="6">
    <location>
        <begin position="263"/>
        <end position="282"/>
    </location>
</feature>
<evidence type="ECO:0000313" key="7">
    <source>
        <dbReference type="EMBL" id="GCB93147.1"/>
    </source>
</evidence>
<comment type="caution">
    <text evidence="7">The sequence shown here is derived from an EMBL/GenBank/DDBJ whole genome shotgun (WGS) entry which is preliminary data.</text>
</comment>
<feature type="region of interest" description="Disordered" evidence="6">
    <location>
        <begin position="263"/>
        <end position="319"/>
    </location>
</feature>
<dbReference type="GO" id="GO:0016987">
    <property type="term" value="F:sigma factor activity"/>
    <property type="evidence" value="ECO:0007669"/>
    <property type="project" value="UniProtKB-KW"/>
</dbReference>
<dbReference type="Gene3D" id="1.10.10.10">
    <property type="entry name" value="Winged helix-like DNA-binding domain superfamily/Winged helix DNA-binding domain"/>
    <property type="match status" value="1"/>
</dbReference>
<evidence type="ECO:0008006" key="9">
    <source>
        <dbReference type="Google" id="ProtNLM"/>
    </source>
</evidence>
<evidence type="ECO:0000256" key="4">
    <source>
        <dbReference type="ARBA" id="ARBA00023125"/>
    </source>
</evidence>
<feature type="region of interest" description="Disordered" evidence="6">
    <location>
        <begin position="1"/>
        <end position="32"/>
    </location>
</feature>
<dbReference type="AlphaFoldDB" id="A0A401R693"/>
<evidence type="ECO:0000256" key="2">
    <source>
        <dbReference type="ARBA" id="ARBA00023015"/>
    </source>
</evidence>
<dbReference type="InterPro" id="IPR039425">
    <property type="entry name" value="RNA_pol_sigma-70-like"/>
</dbReference>
<sequence length="319" mass="33707">MSEHDRRHPDQSSDAASETAGNDPHDSPSARFDALYGAHAGPLIQQTLVLTGRARLARRAVQRAFRTAWQRWPEVAAAPDPVGWVRAAAHDYALAPWRRPLPGLRPAERPGPGTPAPPPAAPQDHALLVAVRALPVPYRRALLLHDGLGLGLHETALEVEASTPAATGRLTHARECLAERLPELGLAGLSPDAQGAVLRSRLTALAASRPVVPPPAPEVRADAERWTRLTTRAGFGAAGLLAVTALAVSFTAPDGYRPPRPVVAASGPAVPPSARAAAPPVAQQAHRGPQHRASHHPPRHRAAAHRALPPSARLSPDVR</sequence>
<feature type="compositionally biased region" description="Pro residues" evidence="6">
    <location>
        <begin position="112"/>
        <end position="121"/>
    </location>
</feature>
<dbReference type="InterPro" id="IPR013324">
    <property type="entry name" value="RNA_pol_sigma_r3/r4-like"/>
</dbReference>
<evidence type="ECO:0000313" key="8">
    <source>
        <dbReference type="Proteomes" id="UP000288351"/>
    </source>
</evidence>
<protein>
    <recommendedName>
        <fullName evidence="9">RNA polymerase subunit sigma-70</fullName>
    </recommendedName>
</protein>